<evidence type="ECO:0000256" key="4">
    <source>
        <dbReference type="ARBA" id="ARBA00023163"/>
    </source>
</evidence>
<dbReference type="AlphaFoldDB" id="A0AAW0KCP1"/>
<evidence type="ECO:0000256" key="2">
    <source>
        <dbReference type="ARBA" id="ARBA00023015"/>
    </source>
</evidence>
<dbReference type="EMBL" id="PKMF04000369">
    <property type="protein sequence ID" value="KAK7835581.1"/>
    <property type="molecule type" value="Genomic_DNA"/>
</dbReference>
<feature type="region of interest" description="Disordered" evidence="6">
    <location>
        <begin position="40"/>
        <end position="100"/>
    </location>
</feature>
<keyword evidence="3" id="KW-0238">DNA-binding</keyword>
<dbReference type="GO" id="GO:0005634">
    <property type="term" value="C:nucleus"/>
    <property type="evidence" value="ECO:0007669"/>
    <property type="project" value="UniProtKB-SubCell"/>
</dbReference>
<reference evidence="7 8" key="1">
    <citation type="journal article" date="2018" name="Sci. Data">
        <title>The draft genome sequence of cork oak.</title>
        <authorList>
            <person name="Ramos A.M."/>
            <person name="Usie A."/>
            <person name="Barbosa P."/>
            <person name="Barros P.M."/>
            <person name="Capote T."/>
            <person name="Chaves I."/>
            <person name="Simoes F."/>
            <person name="Abreu I."/>
            <person name="Carrasquinho I."/>
            <person name="Faro C."/>
            <person name="Guimaraes J.B."/>
            <person name="Mendonca D."/>
            <person name="Nobrega F."/>
            <person name="Rodrigues L."/>
            <person name="Saibo N.J.M."/>
            <person name="Varela M.C."/>
            <person name="Egas C."/>
            <person name="Matos J."/>
            <person name="Miguel C.M."/>
            <person name="Oliveira M.M."/>
            <person name="Ricardo C.P."/>
            <person name="Goncalves S."/>
        </authorList>
    </citation>
    <scope>NUCLEOTIDE SEQUENCE [LARGE SCALE GENOMIC DNA]</scope>
    <source>
        <strain evidence="8">cv. HL8</strain>
    </source>
</reference>
<keyword evidence="4" id="KW-0804">Transcription</keyword>
<keyword evidence="8" id="KW-1185">Reference proteome</keyword>
<evidence type="ECO:0000256" key="1">
    <source>
        <dbReference type="ARBA" id="ARBA00004123"/>
    </source>
</evidence>
<evidence type="ECO:0000256" key="5">
    <source>
        <dbReference type="ARBA" id="ARBA00023242"/>
    </source>
</evidence>
<organism evidence="7 8">
    <name type="scientific">Quercus suber</name>
    <name type="common">Cork oak</name>
    <dbReference type="NCBI Taxonomy" id="58331"/>
    <lineage>
        <taxon>Eukaryota</taxon>
        <taxon>Viridiplantae</taxon>
        <taxon>Streptophyta</taxon>
        <taxon>Embryophyta</taxon>
        <taxon>Tracheophyta</taxon>
        <taxon>Spermatophyta</taxon>
        <taxon>Magnoliopsida</taxon>
        <taxon>eudicotyledons</taxon>
        <taxon>Gunneridae</taxon>
        <taxon>Pentapetalae</taxon>
        <taxon>rosids</taxon>
        <taxon>fabids</taxon>
        <taxon>Fagales</taxon>
        <taxon>Fagaceae</taxon>
        <taxon>Quercus</taxon>
    </lineage>
</organism>
<comment type="caution">
    <text evidence="7">The sequence shown here is derived from an EMBL/GenBank/DDBJ whole genome shotgun (WGS) entry which is preliminary data.</text>
</comment>
<evidence type="ECO:0000256" key="6">
    <source>
        <dbReference type="SAM" id="MobiDB-lite"/>
    </source>
</evidence>
<dbReference type="InterPro" id="IPR015300">
    <property type="entry name" value="DNA-bd_pseudobarrel_sf"/>
</dbReference>
<evidence type="ECO:0000313" key="7">
    <source>
        <dbReference type="EMBL" id="KAK7835581.1"/>
    </source>
</evidence>
<name>A0AAW0KCP1_QUESU</name>
<dbReference type="GO" id="GO:0003677">
    <property type="term" value="F:DNA binding"/>
    <property type="evidence" value="ECO:0007669"/>
    <property type="project" value="UniProtKB-KW"/>
</dbReference>
<comment type="subcellular location">
    <subcellularLocation>
        <location evidence="1">Nucleus</location>
    </subcellularLocation>
</comment>
<feature type="compositionally biased region" description="Polar residues" evidence="6">
    <location>
        <begin position="60"/>
        <end position="87"/>
    </location>
</feature>
<keyword evidence="5" id="KW-0539">Nucleus</keyword>
<evidence type="ECO:0000313" key="8">
    <source>
        <dbReference type="Proteomes" id="UP000237347"/>
    </source>
</evidence>
<dbReference type="Gene3D" id="2.40.330.10">
    <property type="entry name" value="DNA-binding pseudobarrel domain"/>
    <property type="match status" value="1"/>
</dbReference>
<protein>
    <submittedName>
        <fullName evidence="7">Uncharacterized protein</fullName>
    </submittedName>
</protein>
<accession>A0AAW0KCP1</accession>
<evidence type="ECO:0000256" key="3">
    <source>
        <dbReference type="ARBA" id="ARBA00023125"/>
    </source>
</evidence>
<keyword evidence="2" id="KW-0805">Transcription regulation</keyword>
<dbReference type="Proteomes" id="UP000237347">
    <property type="component" value="Unassembled WGS sequence"/>
</dbReference>
<gene>
    <name evidence="7" type="ORF">CFP56_023411</name>
</gene>
<proteinExistence type="predicted"/>
<sequence length="142" mass="16565">MAKKKRRKIDEYKLRTKLIFEDNSHFHMLIFDESATEIDYPSNRPYSNEQGKVDEECESESSVQILSNSPQHPKTRDTSLISQCQGQSHKKKMKRLNGKDEALKKASGFKSKNPYFMVVMQPSFVKAWYMTKLRNGVRNGRT</sequence>